<evidence type="ECO:0000313" key="3">
    <source>
        <dbReference type="Proteomes" id="UP000076863"/>
    </source>
</evidence>
<protein>
    <submittedName>
        <fullName evidence="2">Uncharacterized protein</fullName>
    </submittedName>
</protein>
<sequence>MVIFASSFAAPFAIMIIRTTDNLYYWTLKLFDEVHDIKSTPEEQPELEEEQPEPAEETRTETKSG</sequence>
<keyword evidence="3" id="KW-1185">Reference proteome</keyword>
<organism evidence="2 3">
    <name type="scientific">Beauveria brongniartii RCEF 3172</name>
    <dbReference type="NCBI Taxonomy" id="1081107"/>
    <lineage>
        <taxon>Eukaryota</taxon>
        <taxon>Fungi</taxon>
        <taxon>Dikarya</taxon>
        <taxon>Ascomycota</taxon>
        <taxon>Pezizomycotina</taxon>
        <taxon>Sordariomycetes</taxon>
        <taxon>Hypocreomycetidae</taxon>
        <taxon>Hypocreales</taxon>
        <taxon>Cordycipitaceae</taxon>
        <taxon>Beauveria</taxon>
        <taxon>Beauveria brongniartii</taxon>
    </lineage>
</organism>
<comment type="caution">
    <text evidence="2">The sequence shown here is derived from an EMBL/GenBank/DDBJ whole genome shotgun (WGS) entry which is preliminary data.</text>
</comment>
<gene>
    <name evidence="2" type="ORF">BBO_07127</name>
</gene>
<feature type="region of interest" description="Disordered" evidence="1">
    <location>
        <begin position="39"/>
        <end position="65"/>
    </location>
</feature>
<feature type="compositionally biased region" description="Basic and acidic residues" evidence="1">
    <location>
        <begin position="56"/>
        <end position="65"/>
    </location>
</feature>
<proteinExistence type="predicted"/>
<evidence type="ECO:0000256" key="1">
    <source>
        <dbReference type="SAM" id="MobiDB-lite"/>
    </source>
</evidence>
<name>A0A167A2P9_9HYPO</name>
<dbReference type="AlphaFoldDB" id="A0A167A2P9"/>
<dbReference type="Proteomes" id="UP000076863">
    <property type="component" value="Unassembled WGS sequence"/>
</dbReference>
<dbReference type="EMBL" id="AZHA01000026">
    <property type="protein sequence ID" value="OAA38489.1"/>
    <property type="molecule type" value="Genomic_DNA"/>
</dbReference>
<evidence type="ECO:0000313" key="2">
    <source>
        <dbReference type="EMBL" id="OAA38489.1"/>
    </source>
</evidence>
<accession>A0A167A2P9</accession>
<reference evidence="2 3" key="1">
    <citation type="journal article" date="2016" name="Genome Biol. Evol.">
        <title>Divergent and convergent evolution of fungal pathogenicity.</title>
        <authorList>
            <person name="Shang Y."/>
            <person name="Xiao G."/>
            <person name="Zheng P."/>
            <person name="Cen K."/>
            <person name="Zhan S."/>
            <person name="Wang C."/>
        </authorList>
    </citation>
    <scope>NUCLEOTIDE SEQUENCE [LARGE SCALE GENOMIC DNA]</scope>
    <source>
        <strain evidence="2 3">RCEF 3172</strain>
    </source>
</reference>
<feature type="compositionally biased region" description="Acidic residues" evidence="1">
    <location>
        <begin position="43"/>
        <end position="55"/>
    </location>
</feature>